<dbReference type="AlphaFoldDB" id="A0A848FDC9"/>
<feature type="transmembrane region" description="Helical" evidence="1">
    <location>
        <begin position="87"/>
        <end position="108"/>
    </location>
</feature>
<dbReference type="EMBL" id="JABBFW010000014">
    <property type="protein sequence ID" value="NML17006.1"/>
    <property type="molecule type" value="Genomic_DNA"/>
</dbReference>
<evidence type="ECO:0000256" key="2">
    <source>
        <dbReference type="SAM" id="SignalP"/>
    </source>
</evidence>
<sequence length="128" mass="13501">MTSKAQARPFVSQRMLFNLVALLLLSAIALIPQHAHAAAGGGGGMPWEGPFDQLRASVTGPFAYVMSLLGIVIGACVLIFGSDLNGFFRFIVLIILIISVLIAAQNWLAGTFGRGAEIAMAPLQMLMG</sequence>
<evidence type="ECO:0000256" key="1">
    <source>
        <dbReference type="SAM" id="Phobius"/>
    </source>
</evidence>
<evidence type="ECO:0000313" key="4">
    <source>
        <dbReference type="Proteomes" id="UP000574067"/>
    </source>
</evidence>
<organism evidence="3 4">
    <name type="scientific">Azohydromonas caseinilytica</name>
    <dbReference type="NCBI Taxonomy" id="2728836"/>
    <lineage>
        <taxon>Bacteria</taxon>
        <taxon>Pseudomonadati</taxon>
        <taxon>Pseudomonadota</taxon>
        <taxon>Betaproteobacteria</taxon>
        <taxon>Burkholderiales</taxon>
        <taxon>Sphaerotilaceae</taxon>
        <taxon>Azohydromonas</taxon>
    </lineage>
</organism>
<protein>
    <submittedName>
        <fullName evidence="3">Conjugal transfer protein TrbC</fullName>
    </submittedName>
</protein>
<keyword evidence="1" id="KW-0472">Membrane</keyword>
<gene>
    <name evidence="3" type="ORF">HHL10_18655</name>
</gene>
<keyword evidence="1" id="KW-0812">Transmembrane</keyword>
<proteinExistence type="predicted"/>
<dbReference type="InterPro" id="IPR007039">
    <property type="entry name" value="TrbC/VirB2"/>
</dbReference>
<dbReference type="RefSeq" id="WP_169161907.1">
    <property type="nucleotide sequence ID" value="NZ_JABBFW010000014.1"/>
</dbReference>
<keyword evidence="1" id="KW-1133">Transmembrane helix</keyword>
<dbReference type="Pfam" id="PF04956">
    <property type="entry name" value="TrbC"/>
    <property type="match status" value="1"/>
</dbReference>
<keyword evidence="4" id="KW-1185">Reference proteome</keyword>
<keyword evidence="2" id="KW-0732">Signal</keyword>
<evidence type="ECO:0000313" key="3">
    <source>
        <dbReference type="EMBL" id="NML17006.1"/>
    </source>
</evidence>
<feature type="transmembrane region" description="Helical" evidence="1">
    <location>
        <begin position="61"/>
        <end position="80"/>
    </location>
</feature>
<dbReference type="Proteomes" id="UP000574067">
    <property type="component" value="Unassembled WGS sequence"/>
</dbReference>
<comment type="caution">
    <text evidence="3">The sequence shown here is derived from an EMBL/GenBank/DDBJ whole genome shotgun (WGS) entry which is preliminary data.</text>
</comment>
<feature type="signal peptide" evidence="2">
    <location>
        <begin position="1"/>
        <end position="37"/>
    </location>
</feature>
<accession>A0A848FDC9</accession>
<feature type="chain" id="PRO_5032822342" evidence="2">
    <location>
        <begin position="38"/>
        <end position="128"/>
    </location>
</feature>
<reference evidence="3 4" key="1">
    <citation type="submission" date="2020-04" db="EMBL/GenBank/DDBJ databases">
        <title>Azohydromonas sp. isolated from soil.</title>
        <authorList>
            <person name="Dahal R.H."/>
        </authorList>
    </citation>
    <scope>NUCLEOTIDE SEQUENCE [LARGE SCALE GENOMIC DNA]</scope>
    <source>
        <strain evidence="3 4">G-1-1-14</strain>
    </source>
</reference>
<name>A0A848FDC9_9BURK</name>